<accession>F4GKA2</accession>
<dbReference type="RefSeq" id="WP_013739693.1">
    <property type="nucleotide sequence ID" value="NC_015436.1"/>
</dbReference>
<evidence type="ECO:0000256" key="1">
    <source>
        <dbReference type="ARBA" id="ARBA00008754"/>
    </source>
</evidence>
<reference evidence="4" key="1">
    <citation type="submission" date="2011-04" db="EMBL/GenBank/DDBJ databases">
        <title>The complete genome of Spirochaeta coccoides DSM 17374.</title>
        <authorList>
            <person name="Lucas S."/>
            <person name="Copeland A."/>
            <person name="Lapidus A."/>
            <person name="Bruce D."/>
            <person name="Goodwin L."/>
            <person name="Pitluck S."/>
            <person name="Peters L."/>
            <person name="Kyrpides N."/>
            <person name="Mavromatis K."/>
            <person name="Pagani I."/>
            <person name="Ivanova N."/>
            <person name="Ovchinnikova G."/>
            <person name="Lu M."/>
            <person name="Detter J.C."/>
            <person name="Tapia R."/>
            <person name="Han C."/>
            <person name="Land M."/>
            <person name="Hauser L."/>
            <person name="Markowitz V."/>
            <person name="Cheng J.-F."/>
            <person name="Hugenholtz P."/>
            <person name="Woyke T."/>
            <person name="Wu D."/>
            <person name="Spring S."/>
            <person name="Schroeder M."/>
            <person name="Brambilla E."/>
            <person name="Klenk H.-P."/>
            <person name="Eisen J.A."/>
        </authorList>
    </citation>
    <scope>NUCLEOTIDE SEQUENCE [LARGE SCALE GENOMIC DNA]</scope>
    <source>
        <strain evidence="4">ATCC BAA-1237 / DSM 17374 / SPN1</strain>
    </source>
</reference>
<feature type="active site" description="Proton donor" evidence="2">
    <location>
        <position position="102"/>
    </location>
</feature>
<dbReference type="PANTHER" id="PTHR30345">
    <property type="entry name" value="RIBOSE-5-PHOSPHATE ISOMERASE B"/>
    <property type="match status" value="1"/>
</dbReference>
<dbReference type="NCBIfam" id="NF004051">
    <property type="entry name" value="PRK05571.1"/>
    <property type="match status" value="1"/>
</dbReference>
<proteinExistence type="inferred from homology"/>
<dbReference type="EC" id="5.3.1.6" evidence="3"/>
<dbReference type="GO" id="GO:0004751">
    <property type="term" value="F:ribose-5-phosphate isomerase activity"/>
    <property type="evidence" value="ECO:0007669"/>
    <property type="project" value="UniProtKB-EC"/>
</dbReference>
<dbReference type="eggNOG" id="COG0698">
    <property type="taxonomic scope" value="Bacteria"/>
</dbReference>
<dbReference type="GO" id="GO:0005975">
    <property type="term" value="P:carbohydrate metabolic process"/>
    <property type="evidence" value="ECO:0007669"/>
    <property type="project" value="InterPro"/>
</dbReference>
<feature type="active site" description="Proton acceptor" evidence="2">
    <location>
        <position position="69"/>
    </location>
</feature>
<dbReference type="PIRSF" id="PIRSF005384">
    <property type="entry name" value="RpiB_LacA_B"/>
    <property type="match status" value="1"/>
</dbReference>
<keyword evidence="4" id="KW-1185">Reference proteome</keyword>
<dbReference type="InterPro" id="IPR003500">
    <property type="entry name" value="RpiB_LacA_LacB"/>
</dbReference>
<dbReference type="Pfam" id="PF02502">
    <property type="entry name" value="LacAB_rpiB"/>
    <property type="match status" value="1"/>
</dbReference>
<dbReference type="Proteomes" id="UP000007939">
    <property type="component" value="Chromosome"/>
</dbReference>
<gene>
    <name evidence="3" type="ordered locus">Spico_1077</name>
</gene>
<dbReference type="NCBIfam" id="TIGR00689">
    <property type="entry name" value="rpiB_lacA_lacB"/>
    <property type="match status" value="1"/>
</dbReference>
<dbReference type="STRING" id="760011.Spico_1077"/>
<comment type="similarity">
    <text evidence="1">Belongs to the LacAB/RpiB family.</text>
</comment>
<dbReference type="PANTHER" id="PTHR30345:SF0">
    <property type="entry name" value="DNA DAMAGE-REPAIR_TOLERATION PROTEIN DRT102"/>
    <property type="match status" value="1"/>
</dbReference>
<name>F4GKA2_PARC1</name>
<evidence type="ECO:0000313" key="3">
    <source>
        <dbReference type="EMBL" id="AEC02298.1"/>
    </source>
</evidence>
<dbReference type="OrthoDB" id="1778624at2"/>
<dbReference type="EMBL" id="CP002659">
    <property type="protein sequence ID" value="AEC02298.1"/>
    <property type="molecule type" value="Genomic_DNA"/>
</dbReference>
<dbReference type="SUPFAM" id="SSF89623">
    <property type="entry name" value="Ribose/Galactose isomerase RpiB/AlsB"/>
    <property type="match status" value="1"/>
</dbReference>
<dbReference type="AlphaFoldDB" id="F4GKA2"/>
<reference evidence="3 4" key="2">
    <citation type="journal article" date="2012" name="Stand. Genomic Sci.">
        <title>Complete genome sequence of the termite hindgut bacterium Spirochaeta coccoides type strain (SPN1(T)), reclassification in the genus Sphaerochaeta as Sphaerochaeta coccoides comb. nov. and emendations of the family Spirochaetaceae and the genus Sphaerochaeta.</title>
        <authorList>
            <person name="Abt B."/>
            <person name="Han C."/>
            <person name="Scheuner C."/>
            <person name="Lu M."/>
            <person name="Lapidus A."/>
            <person name="Nolan M."/>
            <person name="Lucas S."/>
            <person name="Hammon N."/>
            <person name="Deshpande S."/>
            <person name="Cheng J.F."/>
            <person name="Tapia R."/>
            <person name="Goodwin L.A."/>
            <person name="Pitluck S."/>
            <person name="Liolios K."/>
            <person name="Pagani I."/>
            <person name="Ivanova N."/>
            <person name="Mavromatis K."/>
            <person name="Mikhailova N."/>
            <person name="Huntemann M."/>
            <person name="Pati A."/>
            <person name="Chen A."/>
            <person name="Palaniappan K."/>
            <person name="Land M."/>
            <person name="Hauser L."/>
            <person name="Brambilla E.M."/>
            <person name="Rohde M."/>
            <person name="Spring S."/>
            <person name="Gronow S."/>
            <person name="Goker M."/>
            <person name="Woyke T."/>
            <person name="Bristow J."/>
            <person name="Eisen J.A."/>
            <person name="Markowitz V."/>
            <person name="Hugenholtz P."/>
            <person name="Kyrpides N.C."/>
            <person name="Klenk H.P."/>
            <person name="Detter J.C."/>
        </authorList>
    </citation>
    <scope>NUCLEOTIDE SEQUENCE [LARGE SCALE GENOMIC DNA]</scope>
    <source>
        <strain evidence="4">ATCC BAA-1237 / DSM 17374 / SPN1</strain>
    </source>
</reference>
<sequence>MSSGKKVVIANDQGAVALSKDLAEHLTRRGYEVNHLGIFTEDSVDYPDMAEKATTEYLKGGYDFGVLCCGTGIGISISANKVHGIRCALPQNIFAATMAREHNDANFIAFGGRVVYPEKPTDILDAFMDSTFQGGRHQRRVDKIMALER</sequence>
<keyword evidence="3" id="KW-0413">Isomerase</keyword>
<dbReference type="KEGG" id="scc:Spico_1077"/>
<evidence type="ECO:0000313" key="4">
    <source>
        <dbReference type="Proteomes" id="UP000007939"/>
    </source>
</evidence>
<dbReference type="Gene3D" id="3.40.1400.10">
    <property type="entry name" value="Sugar-phosphate isomerase, RpiB/LacA/LacB"/>
    <property type="match status" value="1"/>
</dbReference>
<organism evidence="3 4">
    <name type="scientific">Parasphaerochaeta coccoides (strain ATCC BAA-1237 / DSM 17374 / SPN1)</name>
    <name type="common">Sphaerochaeta coccoides</name>
    <dbReference type="NCBI Taxonomy" id="760011"/>
    <lineage>
        <taxon>Bacteria</taxon>
        <taxon>Pseudomonadati</taxon>
        <taxon>Spirochaetota</taxon>
        <taxon>Spirochaetia</taxon>
        <taxon>Spirochaetales</taxon>
        <taxon>Sphaerochaetaceae</taxon>
        <taxon>Parasphaerochaeta</taxon>
    </lineage>
</organism>
<dbReference type="HOGENOM" id="CLU_091396_4_1_12"/>
<evidence type="ECO:0000256" key="2">
    <source>
        <dbReference type="PIRSR" id="PIRSR005384-1"/>
    </source>
</evidence>
<dbReference type="InterPro" id="IPR036569">
    <property type="entry name" value="RpiB_LacA_LacB_sf"/>
</dbReference>
<protein>
    <submittedName>
        <fullName evidence="3">Ribose-5-phosphate isomerase</fullName>
        <ecNumber evidence="3">5.3.1.6</ecNumber>
    </submittedName>
</protein>